<dbReference type="InterPro" id="IPR000905">
    <property type="entry name" value="Gcp-like_dom"/>
</dbReference>
<dbReference type="PANTHER" id="PTHR11735:SF11">
    <property type="entry name" value="TRNA THREONYLCARBAMOYLADENOSINE BIOSYNTHESIS PROTEIN TSAB"/>
    <property type="match status" value="1"/>
</dbReference>
<name>A0A6J7XXW7_9ZZZZ</name>
<dbReference type="InterPro" id="IPR043129">
    <property type="entry name" value="ATPase_NBD"/>
</dbReference>
<protein>
    <submittedName>
        <fullName evidence="2">Unannotated protein</fullName>
    </submittedName>
</protein>
<proteinExistence type="predicted"/>
<organism evidence="2">
    <name type="scientific">freshwater metagenome</name>
    <dbReference type="NCBI Taxonomy" id="449393"/>
    <lineage>
        <taxon>unclassified sequences</taxon>
        <taxon>metagenomes</taxon>
        <taxon>ecological metagenomes</taxon>
    </lineage>
</organism>
<gene>
    <name evidence="2" type="ORF">UFOPK3554_01029</name>
</gene>
<dbReference type="NCBIfam" id="TIGR03725">
    <property type="entry name" value="T6A_YeaZ"/>
    <property type="match status" value="1"/>
</dbReference>
<dbReference type="GO" id="GO:0002949">
    <property type="term" value="P:tRNA threonylcarbamoyladenosine modification"/>
    <property type="evidence" value="ECO:0007669"/>
    <property type="project" value="InterPro"/>
</dbReference>
<sequence length="197" mass="21374">MTTYLAIDTSTSRTSVAVVIDNQCVWTDYRDGATEHGQSLATLVKAAISDHQIIDSVVVGMGPGPYTGLRIGISFARTFALARGIDINGVNSLDALALNFHSADFIVATDARRKEIYWARYTNSVRVEGPSVDLPETVKSRDLPIYGEGAMKYSLGAHENAFPNPALLVTLASDPKNFVDEPLYLRRPDAVATVDRA</sequence>
<evidence type="ECO:0000259" key="1">
    <source>
        <dbReference type="Pfam" id="PF00814"/>
    </source>
</evidence>
<evidence type="ECO:0000313" key="2">
    <source>
        <dbReference type="EMBL" id="CAB5240747.1"/>
    </source>
</evidence>
<dbReference type="SUPFAM" id="SSF53067">
    <property type="entry name" value="Actin-like ATPase domain"/>
    <property type="match status" value="2"/>
</dbReference>
<dbReference type="Pfam" id="PF00814">
    <property type="entry name" value="TsaD"/>
    <property type="match status" value="1"/>
</dbReference>
<feature type="domain" description="Gcp-like" evidence="1">
    <location>
        <begin position="34"/>
        <end position="131"/>
    </location>
</feature>
<dbReference type="AlphaFoldDB" id="A0A6J7XXW7"/>
<dbReference type="Gene3D" id="3.30.420.40">
    <property type="match status" value="2"/>
</dbReference>
<accession>A0A6J7XXW7</accession>
<dbReference type="PANTHER" id="PTHR11735">
    <property type="entry name" value="TRNA N6-ADENOSINE THREONYLCARBAMOYLTRANSFERASE"/>
    <property type="match status" value="1"/>
</dbReference>
<dbReference type="InterPro" id="IPR022496">
    <property type="entry name" value="T6A_TsaB"/>
</dbReference>
<reference evidence="2" key="1">
    <citation type="submission" date="2020-05" db="EMBL/GenBank/DDBJ databases">
        <authorList>
            <person name="Chiriac C."/>
            <person name="Salcher M."/>
            <person name="Ghai R."/>
            <person name="Kavagutti S V."/>
        </authorList>
    </citation>
    <scope>NUCLEOTIDE SEQUENCE</scope>
</reference>
<dbReference type="EMBL" id="CAFBSG010000016">
    <property type="protein sequence ID" value="CAB5240747.1"/>
    <property type="molecule type" value="Genomic_DNA"/>
</dbReference>
<dbReference type="GO" id="GO:0005829">
    <property type="term" value="C:cytosol"/>
    <property type="evidence" value="ECO:0007669"/>
    <property type="project" value="TreeGrafter"/>
</dbReference>